<protein>
    <recommendedName>
        <fullName evidence="1">Integrase catalytic domain-containing protein</fullName>
    </recommendedName>
</protein>
<name>A0A7J6Q9E2_PEROL</name>
<keyword evidence="3" id="KW-1185">Reference proteome</keyword>
<proteinExistence type="predicted"/>
<dbReference type="EMBL" id="JABANO010035004">
    <property type="protein sequence ID" value="KAF4704190.1"/>
    <property type="molecule type" value="Genomic_DNA"/>
</dbReference>
<dbReference type="Pfam" id="PF17921">
    <property type="entry name" value="Integrase_H2C2"/>
    <property type="match status" value="1"/>
</dbReference>
<evidence type="ECO:0000313" key="2">
    <source>
        <dbReference type="EMBL" id="KAF4704190.1"/>
    </source>
</evidence>
<gene>
    <name evidence="2" type="ORF">FOZ63_026650</name>
</gene>
<dbReference type="Gene3D" id="1.10.340.70">
    <property type="match status" value="1"/>
</dbReference>
<evidence type="ECO:0000259" key="1">
    <source>
        <dbReference type="PROSITE" id="PS50994"/>
    </source>
</evidence>
<feature type="non-terminal residue" evidence="2">
    <location>
        <position position="1"/>
    </location>
</feature>
<dbReference type="PANTHER" id="PTHR37984:SF5">
    <property type="entry name" value="PROTEIN NYNRIN-LIKE"/>
    <property type="match status" value="1"/>
</dbReference>
<accession>A0A7J6Q9E2</accession>
<dbReference type="PANTHER" id="PTHR37984">
    <property type="entry name" value="PROTEIN CBG26694"/>
    <property type="match status" value="1"/>
</dbReference>
<dbReference type="AlphaFoldDB" id="A0A7J6Q9E2"/>
<reference evidence="2 3" key="1">
    <citation type="submission" date="2020-04" db="EMBL/GenBank/DDBJ databases">
        <title>Perkinsus olseni comparative genomics.</title>
        <authorList>
            <person name="Bogema D.R."/>
        </authorList>
    </citation>
    <scope>NUCLEOTIDE SEQUENCE [LARGE SCALE GENOMIC DNA]</scope>
    <source>
        <strain evidence="2 3">ATCC PRA-207</strain>
    </source>
</reference>
<dbReference type="InterPro" id="IPR036397">
    <property type="entry name" value="RNaseH_sf"/>
</dbReference>
<dbReference type="Gene3D" id="3.30.420.10">
    <property type="entry name" value="Ribonuclease H-like superfamily/Ribonuclease H"/>
    <property type="match status" value="1"/>
</dbReference>
<dbReference type="PROSITE" id="PS50994">
    <property type="entry name" value="INTEGRASE"/>
    <property type="match status" value="1"/>
</dbReference>
<organism evidence="2 3">
    <name type="scientific">Perkinsus olseni</name>
    <name type="common">Perkinsus atlanticus</name>
    <dbReference type="NCBI Taxonomy" id="32597"/>
    <lineage>
        <taxon>Eukaryota</taxon>
        <taxon>Sar</taxon>
        <taxon>Alveolata</taxon>
        <taxon>Perkinsozoa</taxon>
        <taxon>Perkinsea</taxon>
        <taxon>Perkinsida</taxon>
        <taxon>Perkinsidae</taxon>
        <taxon>Perkinsus</taxon>
    </lineage>
</organism>
<dbReference type="InterPro" id="IPR050951">
    <property type="entry name" value="Retrovirus_Pol_polyprotein"/>
</dbReference>
<dbReference type="SUPFAM" id="SSF53098">
    <property type="entry name" value="Ribonuclease H-like"/>
    <property type="match status" value="1"/>
</dbReference>
<feature type="domain" description="Integrase catalytic" evidence="1">
    <location>
        <begin position="314"/>
        <end position="487"/>
    </location>
</feature>
<dbReference type="GO" id="GO:0015074">
    <property type="term" value="P:DNA integration"/>
    <property type="evidence" value="ECO:0007669"/>
    <property type="project" value="InterPro"/>
</dbReference>
<sequence length="777" mass="86877">CVNGWGWDRRFSTVHREAYAIYLGINHWSSLICNSRDFALPSEVVHFIVLNDNTTALSQWRQQHITVSDSTRGRRWANWFSCLSDVLDLPHTFLHLRGKDNSLADLFSRMVDGLYHGPDGVPYTFMLTVQDEQQRPSDSCPASVPALVRSMLPEVASLQRQDSKTTYQGIPIKYLLQAGDHLADGHTLDSFEADSTKTTVTVRNWFEAGAFSMVDNVLYRNYQSDKLDYLVIFAPVGGDFRSTLSDTVQDTCDGPLSFRSLLCYLAHGDVHLGAPACLANIQSFSWWPNMNKYVKDYIHYCSFCRTGRNRNRAPLVQPITGCRIPENRSLLHIAVDYADPPIESKLIHVPGEGQVSAILVVCDLFTGYTQYYPAVDKSALTCAYLLYTRWCTFAGLPSSVTSDNSPFNAEVWSSLCSFAGVSARRITPHHPQSNGACERRVHACKVAISHKPNLRWDLALPLVSAAVNSSPSPSTGLSPFQLLFGRRPYRPLDLVFHSTMTATESREDFGLHTLEDPEEALRWFRVLGADIVDATYRHYLSVIERRHNESDRANAGPKPISPFSPGDRVLWVRPSDKQFSTLEGSVVRDAGVPDVDDEKPDESTFQGRYQRGHSYLVKFDDGACKVVHSSQLRFRRAMPAEETMVQPQLRVDQEALMRLDLQVGDHCAAVLQGLPQSTFMIGKVVSIEGSSDGEIQVHVLDRPAGEKRFYPMWHYADGSIRPSSRRPRGATPHIKNVTRLLTPSFSLTPTSLLPKQVEARLSTLGLSVAIPTSLPTA</sequence>
<dbReference type="InterPro" id="IPR012337">
    <property type="entry name" value="RNaseH-like_sf"/>
</dbReference>
<dbReference type="InterPro" id="IPR001584">
    <property type="entry name" value="Integrase_cat-core"/>
</dbReference>
<dbReference type="InterPro" id="IPR041588">
    <property type="entry name" value="Integrase_H2C2"/>
</dbReference>
<evidence type="ECO:0000313" key="3">
    <source>
        <dbReference type="Proteomes" id="UP000553632"/>
    </source>
</evidence>
<dbReference type="Proteomes" id="UP000553632">
    <property type="component" value="Unassembled WGS sequence"/>
</dbReference>
<comment type="caution">
    <text evidence="2">The sequence shown here is derived from an EMBL/GenBank/DDBJ whole genome shotgun (WGS) entry which is preliminary data.</text>
</comment>
<dbReference type="GO" id="GO:0003676">
    <property type="term" value="F:nucleic acid binding"/>
    <property type="evidence" value="ECO:0007669"/>
    <property type="project" value="InterPro"/>
</dbReference>